<dbReference type="Proteomes" id="UP000215914">
    <property type="component" value="Unassembled WGS sequence"/>
</dbReference>
<reference evidence="2" key="1">
    <citation type="journal article" date="2017" name="Nature">
        <title>The sunflower genome provides insights into oil metabolism, flowering and Asterid evolution.</title>
        <authorList>
            <person name="Badouin H."/>
            <person name="Gouzy J."/>
            <person name="Grassa C.J."/>
            <person name="Murat F."/>
            <person name="Staton S.E."/>
            <person name="Cottret L."/>
            <person name="Lelandais-Briere C."/>
            <person name="Owens G.L."/>
            <person name="Carrere S."/>
            <person name="Mayjonade B."/>
            <person name="Legrand L."/>
            <person name="Gill N."/>
            <person name="Kane N.C."/>
            <person name="Bowers J.E."/>
            <person name="Hubner S."/>
            <person name="Bellec A."/>
            <person name="Berard A."/>
            <person name="Berges H."/>
            <person name="Blanchet N."/>
            <person name="Boniface M.C."/>
            <person name="Brunel D."/>
            <person name="Catrice O."/>
            <person name="Chaidir N."/>
            <person name="Claudel C."/>
            <person name="Donnadieu C."/>
            <person name="Faraut T."/>
            <person name="Fievet G."/>
            <person name="Helmstetter N."/>
            <person name="King M."/>
            <person name="Knapp S.J."/>
            <person name="Lai Z."/>
            <person name="Le Paslier M.C."/>
            <person name="Lippi Y."/>
            <person name="Lorenzon L."/>
            <person name="Mandel J.R."/>
            <person name="Marage G."/>
            <person name="Marchand G."/>
            <person name="Marquand E."/>
            <person name="Bret-Mestries E."/>
            <person name="Morien E."/>
            <person name="Nambeesan S."/>
            <person name="Nguyen T."/>
            <person name="Pegot-Espagnet P."/>
            <person name="Pouilly N."/>
            <person name="Raftis F."/>
            <person name="Sallet E."/>
            <person name="Schiex T."/>
            <person name="Thomas J."/>
            <person name="Vandecasteele C."/>
            <person name="Vares D."/>
            <person name="Vear F."/>
            <person name="Vautrin S."/>
            <person name="Crespi M."/>
            <person name="Mangin B."/>
            <person name="Burke J.M."/>
            <person name="Salse J."/>
            <person name="Munos S."/>
            <person name="Vincourt P."/>
            <person name="Rieseberg L.H."/>
            <person name="Langlade N.B."/>
        </authorList>
    </citation>
    <scope>NUCLEOTIDE SEQUENCE</scope>
    <source>
        <tissue evidence="2">Leaves</tissue>
    </source>
</reference>
<evidence type="ECO:0000313" key="3">
    <source>
        <dbReference type="Proteomes" id="UP000215914"/>
    </source>
</evidence>
<reference evidence="2" key="2">
    <citation type="submission" date="2020-06" db="EMBL/GenBank/DDBJ databases">
        <title>Helianthus annuus Genome sequencing and assembly Release 2.</title>
        <authorList>
            <person name="Gouzy J."/>
            <person name="Langlade N."/>
            <person name="Munos S."/>
        </authorList>
    </citation>
    <scope>NUCLEOTIDE SEQUENCE</scope>
    <source>
        <tissue evidence="2">Leaves</tissue>
    </source>
</reference>
<evidence type="ECO:0000313" key="2">
    <source>
        <dbReference type="EMBL" id="KAF5802927.1"/>
    </source>
</evidence>
<comment type="caution">
    <text evidence="2">The sequence shown here is derived from an EMBL/GenBank/DDBJ whole genome shotgun (WGS) entry which is preliminary data.</text>
</comment>
<sequence>MGWANLFWRLNDIWYGVWGIVIWDWLVSVELDIMDVALKSVGLKNFVGFGFYSFDLFGQGTVVSVFCEVLFLWL</sequence>
<proteinExistence type="predicted"/>
<dbReference type="AlphaFoldDB" id="A0A9K3NJJ2"/>
<dbReference type="Gramene" id="mRNA:HanXRQr2_Chr06g0265291">
    <property type="protein sequence ID" value="mRNA:HanXRQr2_Chr06g0265291"/>
    <property type="gene ID" value="HanXRQr2_Chr06g0265291"/>
</dbReference>
<feature type="transmembrane region" description="Helical" evidence="1">
    <location>
        <begin position="13"/>
        <end position="34"/>
    </location>
</feature>
<feature type="transmembrane region" description="Helical" evidence="1">
    <location>
        <begin position="46"/>
        <end position="73"/>
    </location>
</feature>
<keyword evidence="1" id="KW-0812">Transmembrane</keyword>
<organism evidence="2 3">
    <name type="scientific">Helianthus annuus</name>
    <name type="common">Common sunflower</name>
    <dbReference type="NCBI Taxonomy" id="4232"/>
    <lineage>
        <taxon>Eukaryota</taxon>
        <taxon>Viridiplantae</taxon>
        <taxon>Streptophyta</taxon>
        <taxon>Embryophyta</taxon>
        <taxon>Tracheophyta</taxon>
        <taxon>Spermatophyta</taxon>
        <taxon>Magnoliopsida</taxon>
        <taxon>eudicotyledons</taxon>
        <taxon>Gunneridae</taxon>
        <taxon>Pentapetalae</taxon>
        <taxon>asterids</taxon>
        <taxon>campanulids</taxon>
        <taxon>Asterales</taxon>
        <taxon>Asteraceae</taxon>
        <taxon>Asteroideae</taxon>
        <taxon>Heliantheae alliance</taxon>
        <taxon>Heliantheae</taxon>
        <taxon>Helianthus</taxon>
    </lineage>
</organism>
<keyword evidence="1" id="KW-1133">Transmembrane helix</keyword>
<evidence type="ECO:0000256" key="1">
    <source>
        <dbReference type="SAM" id="Phobius"/>
    </source>
</evidence>
<keyword evidence="3" id="KW-1185">Reference proteome</keyword>
<dbReference type="EMBL" id="MNCJ02000321">
    <property type="protein sequence ID" value="KAF5802927.1"/>
    <property type="molecule type" value="Genomic_DNA"/>
</dbReference>
<accession>A0A9K3NJJ2</accession>
<keyword evidence="1" id="KW-0472">Membrane</keyword>
<protein>
    <submittedName>
        <fullName evidence="2">Uncharacterized protein</fullName>
    </submittedName>
</protein>
<gene>
    <name evidence="2" type="ORF">HanXRQr2_Chr06g0265291</name>
</gene>
<name>A0A9K3NJJ2_HELAN</name>